<dbReference type="Gene3D" id="1.20.1530.20">
    <property type="match status" value="2"/>
</dbReference>
<gene>
    <name evidence="12" type="ORF">AZI85_07325</name>
</gene>
<dbReference type="RefSeq" id="WP_063244122.1">
    <property type="nucleotide sequence ID" value="NZ_LUKF01000016.1"/>
</dbReference>
<evidence type="ECO:0000256" key="10">
    <source>
        <dbReference type="SAM" id="Phobius"/>
    </source>
</evidence>
<evidence type="ECO:0000256" key="6">
    <source>
        <dbReference type="ARBA" id="ARBA00023053"/>
    </source>
</evidence>
<evidence type="ECO:0000256" key="4">
    <source>
        <dbReference type="ARBA" id="ARBA00022692"/>
    </source>
</evidence>
<dbReference type="InterPro" id="IPR006153">
    <property type="entry name" value="Cation/H_exchanger_TM"/>
</dbReference>
<evidence type="ECO:0000256" key="9">
    <source>
        <dbReference type="ARBA" id="ARBA00023201"/>
    </source>
</evidence>
<dbReference type="GO" id="GO:0015297">
    <property type="term" value="F:antiporter activity"/>
    <property type="evidence" value="ECO:0007669"/>
    <property type="project" value="UniProtKB-KW"/>
</dbReference>
<comment type="subcellular location">
    <subcellularLocation>
        <location evidence="1">Membrane</location>
        <topology evidence="1">Multi-pass membrane protein</topology>
    </subcellularLocation>
</comment>
<dbReference type="PANTHER" id="PTHR43562:SF3">
    <property type="entry name" value="SODIUM ION_PROTON EXCHANGER (EUROFUNG)"/>
    <property type="match status" value="1"/>
</dbReference>
<evidence type="ECO:0000256" key="3">
    <source>
        <dbReference type="ARBA" id="ARBA00022449"/>
    </source>
</evidence>
<dbReference type="EMBL" id="LUKF01000016">
    <property type="protein sequence ID" value="KYG62006.1"/>
    <property type="molecule type" value="Genomic_DNA"/>
</dbReference>
<keyword evidence="3" id="KW-0050">Antiport</keyword>
<feature type="transmembrane region" description="Helical" evidence="10">
    <location>
        <begin position="197"/>
        <end position="220"/>
    </location>
</feature>
<feature type="transmembrane region" description="Helical" evidence="10">
    <location>
        <begin position="258"/>
        <end position="277"/>
    </location>
</feature>
<feature type="transmembrane region" description="Helical" evidence="10">
    <location>
        <begin position="136"/>
        <end position="155"/>
    </location>
</feature>
<keyword evidence="6" id="KW-0915">Sodium</keyword>
<keyword evidence="5 10" id="KW-1133">Transmembrane helix</keyword>
<feature type="transmembrane region" description="Helical" evidence="10">
    <location>
        <begin position="167"/>
        <end position="185"/>
    </location>
</feature>
<evidence type="ECO:0000256" key="5">
    <source>
        <dbReference type="ARBA" id="ARBA00022989"/>
    </source>
</evidence>
<accession>A0A150WG45</accession>
<dbReference type="Proteomes" id="UP000075391">
    <property type="component" value="Unassembled WGS sequence"/>
</dbReference>
<proteinExistence type="predicted"/>
<protein>
    <recommendedName>
        <fullName evidence="11">Cation/H+ exchanger transmembrane domain-containing protein</fullName>
    </recommendedName>
</protein>
<organism evidence="12 13">
    <name type="scientific">Bdellovibrio bacteriovorus</name>
    <dbReference type="NCBI Taxonomy" id="959"/>
    <lineage>
        <taxon>Bacteria</taxon>
        <taxon>Pseudomonadati</taxon>
        <taxon>Bdellovibrionota</taxon>
        <taxon>Bdellovibrionia</taxon>
        <taxon>Bdellovibrionales</taxon>
        <taxon>Pseudobdellovibrionaceae</taxon>
        <taxon>Bdellovibrio</taxon>
    </lineage>
</organism>
<name>A0A150WG45_BDEBC</name>
<feature type="transmembrane region" description="Helical" evidence="10">
    <location>
        <begin position="80"/>
        <end position="98"/>
    </location>
</feature>
<dbReference type="GO" id="GO:0006814">
    <property type="term" value="P:sodium ion transport"/>
    <property type="evidence" value="ECO:0007669"/>
    <property type="project" value="UniProtKB-KW"/>
</dbReference>
<keyword evidence="9" id="KW-0739">Sodium transport</keyword>
<feature type="transmembrane region" description="Helical" evidence="10">
    <location>
        <begin position="110"/>
        <end position="130"/>
    </location>
</feature>
<feature type="domain" description="Cation/H+ exchanger transmembrane" evidence="11">
    <location>
        <begin position="144"/>
        <end position="272"/>
    </location>
</feature>
<evidence type="ECO:0000259" key="11">
    <source>
        <dbReference type="Pfam" id="PF00999"/>
    </source>
</evidence>
<evidence type="ECO:0000256" key="8">
    <source>
        <dbReference type="ARBA" id="ARBA00023136"/>
    </source>
</evidence>
<evidence type="ECO:0000256" key="1">
    <source>
        <dbReference type="ARBA" id="ARBA00004141"/>
    </source>
</evidence>
<keyword evidence="7" id="KW-0406">Ion transport</keyword>
<dbReference type="AlphaFoldDB" id="A0A150WG45"/>
<keyword evidence="4 10" id="KW-0812">Transmembrane</keyword>
<dbReference type="OrthoDB" id="5292719at2"/>
<keyword evidence="8 10" id="KW-0472">Membrane</keyword>
<keyword evidence="2" id="KW-0813">Transport</keyword>
<dbReference type="PANTHER" id="PTHR43562">
    <property type="entry name" value="NAPA-TYPE SODIUM/HYDROGEN ANTIPORTER"/>
    <property type="match status" value="1"/>
</dbReference>
<dbReference type="InterPro" id="IPR038770">
    <property type="entry name" value="Na+/solute_symporter_sf"/>
</dbReference>
<feature type="transmembrane region" description="Helical" evidence="10">
    <location>
        <begin position="57"/>
        <end position="74"/>
    </location>
</feature>
<feature type="domain" description="Cation/H+ exchanger transmembrane" evidence="11">
    <location>
        <begin position="4"/>
        <end position="131"/>
    </location>
</feature>
<reference evidence="12 13" key="1">
    <citation type="submission" date="2016-03" db="EMBL/GenBank/DDBJ databases">
        <authorList>
            <person name="Ploux O."/>
        </authorList>
    </citation>
    <scope>NUCLEOTIDE SEQUENCE [LARGE SCALE GENOMIC DNA]</scope>
    <source>
        <strain evidence="12 13">BER2</strain>
    </source>
</reference>
<dbReference type="Pfam" id="PF00999">
    <property type="entry name" value="Na_H_Exchanger"/>
    <property type="match status" value="2"/>
</dbReference>
<dbReference type="GO" id="GO:0016020">
    <property type="term" value="C:membrane"/>
    <property type="evidence" value="ECO:0007669"/>
    <property type="project" value="UniProtKB-SubCell"/>
</dbReference>
<evidence type="ECO:0000313" key="12">
    <source>
        <dbReference type="EMBL" id="KYG62006.1"/>
    </source>
</evidence>
<sequence length="284" mass="31495">MKLIIWIVLGLCLGPGVTDITMPSWMPQLAQVAGAGFLFLAGWELQFVNLRKDARFYALSFIGSFVIPFFTGYFLFERNWFLAIAFSISALPIVIQILKERNLYGSRLSRRTITVASLCDIVAWVVLAFLLPKEDVVGWLMSHWVVLAFFIGMALGRWKEFPRDTHLISVQMWILAPVFFIVLGWKIDILGLFSLKTFLLIFVAAVTSKLVGTYIFTRFAGVDSSEAIKFSFLLNARGAMEILAASYAYQAQLISGDIFAALVLLGILTALMAVPAVNASGKGA</sequence>
<evidence type="ECO:0000256" key="7">
    <source>
        <dbReference type="ARBA" id="ARBA00023065"/>
    </source>
</evidence>
<evidence type="ECO:0000313" key="13">
    <source>
        <dbReference type="Proteomes" id="UP000075391"/>
    </source>
</evidence>
<evidence type="ECO:0000256" key="2">
    <source>
        <dbReference type="ARBA" id="ARBA00022448"/>
    </source>
</evidence>
<dbReference type="GO" id="GO:1902600">
    <property type="term" value="P:proton transmembrane transport"/>
    <property type="evidence" value="ECO:0007669"/>
    <property type="project" value="InterPro"/>
</dbReference>
<comment type="caution">
    <text evidence="12">The sequence shown here is derived from an EMBL/GenBank/DDBJ whole genome shotgun (WGS) entry which is preliminary data.</text>
</comment>